<evidence type="ECO:0000256" key="1">
    <source>
        <dbReference type="SAM" id="MobiDB-lite"/>
    </source>
</evidence>
<feature type="non-terminal residue" evidence="2">
    <location>
        <position position="1"/>
    </location>
</feature>
<comment type="caution">
    <text evidence="2">The sequence shown here is derived from an EMBL/GenBank/DDBJ whole genome shotgun (WGS) entry which is preliminary data.</text>
</comment>
<sequence length="148" mass="16563">SAEITSAIIASCLPALPNFFRHYFRRPISLCRNNQRKANRASRHPYGKHRFNSTPDSHFGVHWYHRNPSDSDLLPHNYYVELDEAKSNLSPGAVTTEIKAESRPASGNAPPSLSSANAPEEGEHQCVPSRNGILKTVQVEIQTTDEER</sequence>
<name>A0ABR3XYL2_9EURO</name>
<dbReference type="EMBL" id="JAVDPF010000008">
    <property type="protein sequence ID" value="KAL1881095.1"/>
    <property type="molecule type" value="Genomic_DNA"/>
</dbReference>
<keyword evidence="3" id="KW-1185">Reference proteome</keyword>
<accession>A0ABR3XYL2</accession>
<gene>
    <name evidence="2" type="ORF">Plec18167_003637</name>
</gene>
<evidence type="ECO:0000313" key="2">
    <source>
        <dbReference type="EMBL" id="KAL1881095.1"/>
    </source>
</evidence>
<organism evidence="2 3">
    <name type="scientific">Paecilomyces lecythidis</name>
    <dbReference type="NCBI Taxonomy" id="3004212"/>
    <lineage>
        <taxon>Eukaryota</taxon>
        <taxon>Fungi</taxon>
        <taxon>Dikarya</taxon>
        <taxon>Ascomycota</taxon>
        <taxon>Pezizomycotina</taxon>
        <taxon>Eurotiomycetes</taxon>
        <taxon>Eurotiomycetidae</taxon>
        <taxon>Eurotiales</taxon>
        <taxon>Thermoascaceae</taxon>
        <taxon>Paecilomyces</taxon>
    </lineage>
</organism>
<dbReference type="Proteomes" id="UP001583193">
    <property type="component" value="Unassembled WGS sequence"/>
</dbReference>
<proteinExistence type="predicted"/>
<reference evidence="2 3" key="1">
    <citation type="journal article" date="2024" name="IMA Fungus">
        <title>IMA Genome - F19 : A genome assembly and annotation guide to empower mycologists, including annotated draft genome sequences of Ceratocystis pirilliformis, Diaporthe australafricana, Fusarium ophioides, Paecilomyces lecythidis, and Sporothrix stenoceras.</title>
        <authorList>
            <person name="Aylward J."/>
            <person name="Wilson A.M."/>
            <person name="Visagie C.M."/>
            <person name="Spraker J."/>
            <person name="Barnes I."/>
            <person name="Buitendag C."/>
            <person name="Ceriani C."/>
            <person name="Del Mar Angel L."/>
            <person name="du Plessis D."/>
            <person name="Fuchs T."/>
            <person name="Gasser K."/>
            <person name="Kramer D."/>
            <person name="Li W."/>
            <person name="Munsamy K."/>
            <person name="Piso A."/>
            <person name="Price J.L."/>
            <person name="Sonnekus B."/>
            <person name="Thomas C."/>
            <person name="van der Nest A."/>
            <person name="van Dijk A."/>
            <person name="van Heerden A."/>
            <person name="van Vuuren N."/>
            <person name="Yilmaz N."/>
            <person name="Duong T.A."/>
            <person name="van der Merwe N.A."/>
            <person name="Wingfield M.J."/>
            <person name="Wingfield B.D."/>
        </authorList>
    </citation>
    <scope>NUCLEOTIDE SEQUENCE [LARGE SCALE GENOMIC DNA]</scope>
    <source>
        <strain evidence="2 3">CMW 18167</strain>
    </source>
</reference>
<feature type="region of interest" description="Disordered" evidence="1">
    <location>
        <begin position="98"/>
        <end position="134"/>
    </location>
</feature>
<protein>
    <submittedName>
        <fullName evidence="2">Uncharacterized protein</fullName>
    </submittedName>
</protein>
<evidence type="ECO:0000313" key="3">
    <source>
        <dbReference type="Proteomes" id="UP001583193"/>
    </source>
</evidence>